<proteinExistence type="predicted"/>
<reference evidence="2 3" key="2">
    <citation type="submission" date="2017-09" db="EMBL/GenBank/DDBJ databases">
        <title>Extensive intraspecific genome diversity in a model arbuscular mycorrhizal fungus.</title>
        <authorList>
            <person name="Chen E.C."/>
            <person name="Morin E."/>
            <person name="Beaudet D."/>
            <person name="Noel J."/>
            <person name="Ndikumana S."/>
            <person name="Charron P."/>
            <person name="St-Onge C."/>
            <person name="Giorgi J."/>
            <person name="Grigoriev I.V."/>
            <person name="Roux C."/>
            <person name="Martin F.M."/>
            <person name="Corradi N."/>
        </authorList>
    </citation>
    <scope>NUCLEOTIDE SEQUENCE [LARGE SCALE GENOMIC DNA]</scope>
    <source>
        <strain evidence="2 3">A5</strain>
    </source>
</reference>
<evidence type="ECO:0000313" key="2">
    <source>
        <dbReference type="EMBL" id="PKB91965.1"/>
    </source>
</evidence>
<evidence type="ECO:0000313" key="3">
    <source>
        <dbReference type="Proteomes" id="UP000232722"/>
    </source>
</evidence>
<organism evidence="2 3">
    <name type="scientific">Rhizophagus irregularis</name>
    <dbReference type="NCBI Taxonomy" id="588596"/>
    <lineage>
        <taxon>Eukaryota</taxon>
        <taxon>Fungi</taxon>
        <taxon>Fungi incertae sedis</taxon>
        <taxon>Mucoromycota</taxon>
        <taxon>Glomeromycotina</taxon>
        <taxon>Glomeromycetes</taxon>
        <taxon>Glomerales</taxon>
        <taxon>Glomeraceae</taxon>
        <taxon>Rhizophagus</taxon>
    </lineage>
</organism>
<dbReference type="EMBL" id="LLXJ01012951">
    <property type="protein sequence ID" value="PKB91965.1"/>
    <property type="molecule type" value="Genomic_DNA"/>
</dbReference>
<dbReference type="AlphaFoldDB" id="A0A2N0NBK8"/>
<accession>A0A2N0NBK8</accession>
<name>A0A2N0NBK8_9GLOM</name>
<dbReference type="Proteomes" id="UP000232722">
    <property type="component" value="Unassembled WGS sequence"/>
</dbReference>
<gene>
    <name evidence="2" type="ORF">RhiirA5_446689</name>
</gene>
<sequence length="69" mass="7907">MKENGNNVKSAERGVTEAKPAFCRIRESIGETMRLMVDSANNREEAERQNQTPKKRKDLDKAKAFKVRV</sequence>
<evidence type="ECO:0000256" key="1">
    <source>
        <dbReference type="SAM" id="MobiDB-lite"/>
    </source>
</evidence>
<feature type="region of interest" description="Disordered" evidence="1">
    <location>
        <begin position="39"/>
        <end position="69"/>
    </location>
</feature>
<comment type="caution">
    <text evidence="2">The sequence shown here is derived from an EMBL/GenBank/DDBJ whole genome shotgun (WGS) entry which is preliminary data.</text>
</comment>
<reference evidence="2 3" key="1">
    <citation type="submission" date="2016-04" db="EMBL/GenBank/DDBJ databases">
        <title>Genome analyses suggest a sexual origin of heterokaryosis in a supposedly ancient asexual fungus.</title>
        <authorList>
            <person name="Ropars J."/>
            <person name="Sedzielewska K."/>
            <person name="Noel J."/>
            <person name="Charron P."/>
            <person name="Farinelli L."/>
            <person name="Marton T."/>
            <person name="Kruger M."/>
            <person name="Pelin A."/>
            <person name="Brachmann A."/>
            <person name="Corradi N."/>
        </authorList>
    </citation>
    <scope>NUCLEOTIDE SEQUENCE [LARGE SCALE GENOMIC DNA]</scope>
    <source>
        <strain evidence="2 3">A5</strain>
    </source>
</reference>
<protein>
    <submittedName>
        <fullName evidence="2">Uncharacterized protein</fullName>
    </submittedName>
</protein>